<dbReference type="AlphaFoldDB" id="A0A9W4HIC9"/>
<keyword evidence="3" id="KW-0479">Metal-binding</keyword>
<dbReference type="GO" id="GO:0030600">
    <property type="term" value="F:feruloyl esterase activity"/>
    <property type="evidence" value="ECO:0007669"/>
    <property type="project" value="UniProtKB-ARBA"/>
</dbReference>
<evidence type="ECO:0000256" key="6">
    <source>
        <dbReference type="ARBA" id="ARBA00022837"/>
    </source>
</evidence>
<dbReference type="GO" id="GO:0072330">
    <property type="term" value="P:monocarboxylic acid biosynthetic process"/>
    <property type="evidence" value="ECO:0007669"/>
    <property type="project" value="UniProtKB-ARBA"/>
</dbReference>
<dbReference type="Pfam" id="PF07519">
    <property type="entry name" value="Tannase"/>
    <property type="match status" value="1"/>
</dbReference>
<dbReference type="SUPFAM" id="SSF53474">
    <property type="entry name" value="alpha/beta-Hydrolases"/>
    <property type="match status" value="1"/>
</dbReference>
<evidence type="ECO:0000313" key="10">
    <source>
        <dbReference type="Proteomes" id="UP001153618"/>
    </source>
</evidence>
<dbReference type="PANTHER" id="PTHR33938">
    <property type="entry name" value="FERULOYL ESTERASE B-RELATED"/>
    <property type="match status" value="1"/>
</dbReference>
<evidence type="ECO:0000256" key="7">
    <source>
        <dbReference type="ARBA" id="ARBA00023157"/>
    </source>
</evidence>
<dbReference type="OrthoDB" id="3039123at2759"/>
<keyword evidence="2" id="KW-0719">Serine esterase</keyword>
<evidence type="ECO:0000256" key="2">
    <source>
        <dbReference type="ARBA" id="ARBA00022487"/>
    </source>
</evidence>
<comment type="similarity">
    <text evidence="1 8">Belongs to the tannase family.</text>
</comment>
<accession>A0A9W4HIC9</accession>
<proteinExistence type="inferred from homology"/>
<dbReference type="InterPro" id="IPR011118">
    <property type="entry name" value="Tannase/feruloyl_esterase"/>
</dbReference>
<evidence type="ECO:0000313" key="9">
    <source>
        <dbReference type="EMBL" id="CAG8021695.1"/>
    </source>
</evidence>
<evidence type="ECO:0000256" key="3">
    <source>
        <dbReference type="ARBA" id="ARBA00022723"/>
    </source>
</evidence>
<dbReference type="Gene3D" id="3.40.50.1820">
    <property type="entry name" value="alpha/beta hydrolase"/>
    <property type="match status" value="1"/>
</dbReference>
<sequence>MFLLLCGFFCGTFATKQPQTPACSAKTFKSLSLSEIKILSVHVTANRNFSTSGRNSTGGVGVIPDIPGVETPTVDICLISITYTHPHQNDVINTYIGLPLDASKWNSRFLMHGGGGWSAGGQSSILTPVLLGYASSSTDGGHRPDESTADWGLTSQGRTNWPNLRDFSSIAITEAAVLGKLATKLYYGKHARYSYWHGCSTGGRQGHAMAQENPELFDGIVAGASAITWDKFATAGLWGPFIAQLSNTQPPVCVIEAVKEAAIAECDALDGVTDGIIAYPGQCDFDASSLVGREVNCTDPNGTVIITKEIADLVSAVWQGPESLDGESLWHGFHYDSDIASMIGTTCTSINNCTIVPFPIAQDWVSAFLARSRSFSVNGLTRQDYDRLFHQSVERYSSIIGTSNPDLSKMKKTGTKMLAWHGMADQLVPTNSSVAYYEQTQSLDPDVDSYYRLFLAPGVTHCGFGNGFDPAETVFDTMRAWVENGTVPDRLEGVAVAVGNTSSTRTGYLCPYPQVFTYDGGDVNSASSFSCR</sequence>
<dbReference type="PANTHER" id="PTHR33938:SF8">
    <property type="entry name" value="CARBOXYLIC ESTER HYDROLASE"/>
    <property type="match status" value="1"/>
</dbReference>
<dbReference type="Proteomes" id="UP001153618">
    <property type="component" value="Unassembled WGS sequence"/>
</dbReference>
<dbReference type="GO" id="GO:0017000">
    <property type="term" value="P:antibiotic biosynthetic process"/>
    <property type="evidence" value="ECO:0007669"/>
    <property type="project" value="UniProtKB-ARBA"/>
</dbReference>
<evidence type="ECO:0000256" key="5">
    <source>
        <dbReference type="ARBA" id="ARBA00022801"/>
    </source>
</evidence>
<reference evidence="9" key="1">
    <citation type="submission" date="2021-07" db="EMBL/GenBank/DDBJ databases">
        <authorList>
            <person name="Branca A.L. A."/>
        </authorList>
    </citation>
    <scope>NUCLEOTIDE SEQUENCE</scope>
</reference>
<dbReference type="InterPro" id="IPR029058">
    <property type="entry name" value="AB_hydrolase_fold"/>
</dbReference>
<evidence type="ECO:0000256" key="1">
    <source>
        <dbReference type="ARBA" id="ARBA00006249"/>
    </source>
</evidence>
<keyword evidence="10" id="KW-1185">Reference proteome</keyword>
<protein>
    <recommendedName>
        <fullName evidence="8">Carboxylic ester hydrolase</fullName>
        <ecNumber evidence="8">3.1.1.-</ecNumber>
    </recommendedName>
</protein>
<name>A0A9W4HIC9_PENOL</name>
<dbReference type="GO" id="GO:0046872">
    <property type="term" value="F:metal ion binding"/>
    <property type="evidence" value="ECO:0007669"/>
    <property type="project" value="UniProtKB-KW"/>
</dbReference>
<organism evidence="9 10">
    <name type="scientific">Penicillium olsonii</name>
    <dbReference type="NCBI Taxonomy" id="99116"/>
    <lineage>
        <taxon>Eukaryota</taxon>
        <taxon>Fungi</taxon>
        <taxon>Dikarya</taxon>
        <taxon>Ascomycota</taxon>
        <taxon>Pezizomycotina</taxon>
        <taxon>Eurotiomycetes</taxon>
        <taxon>Eurotiomycetidae</taxon>
        <taxon>Eurotiales</taxon>
        <taxon>Aspergillaceae</taxon>
        <taxon>Penicillium</taxon>
    </lineage>
</organism>
<keyword evidence="6" id="KW-0106">Calcium</keyword>
<dbReference type="EMBL" id="CAJVOS010000014">
    <property type="protein sequence ID" value="CAG8021695.1"/>
    <property type="molecule type" value="Genomic_DNA"/>
</dbReference>
<evidence type="ECO:0000256" key="4">
    <source>
        <dbReference type="ARBA" id="ARBA00022729"/>
    </source>
</evidence>
<gene>
    <name evidence="9" type="ORF">POLS_LOCUS2423</name>
</gene>
<keyword evidence="5 8" id="KW-0378">Hydrolase</keyword>
<keyword evidence="7" id="KW-1015">Disulfide bond</keyword>
<comment type="caution">
    <text evidence="9">The sequence shown here is derived from an EMBL/GenBank/DDBJ whole genome shotgun (WGS) entry which is preliminary data.</text>
</comment>
<keyword evidence="4" id="KW-0732">Signal</keyword>
<dbReference type="EC" id="3.1.1.-" evidence="8"/>
<evidence type="ECO:0000256" key="8">
    <source>
        <dbReference type="RuleBase" id="RU361238"/>
    </source>
</evidence>